<accession>A0A649VGX6</accession>
<protein>
    <submittedName>
        <fullName evidence="1">Uncharacterized protein</fullName>
    </submittedName>
</protein>
<dbReference type="EMBL" id="MN586009">
    <property type="protein sequence ID" value="QGJ91587.1"/>
    <property type="molecule type" value="Genomic_DNA"/>
</dbReference>
<reference evidence="1 2" key="1">
    <citation type="submission" date="2019-10" db="EMBL/GenBank/DDBJ databases">
        <authorList>
            <person name="Erukulla Y."/>
            <person name="Kluzak A.D."/>
            <person name="Trombetta A.Z."/>
            <person name="Shaffer C.D."/>
            <person name="Weston-Hafer K.A."/>
            <person name="Garlena R.A."/>
            <person name="Russell D.A."/>
            <person name="Pope W.H."/>
            <person name="Jacobs-Sera D."/>
            <person name="Hatfull G.F."/>
        </authorList>
    </citation>
    <scope>NUCLEOTIDE SEQUENCE [LARGE SCALE GENOMIC DNA]</scope>
</reference>
<name>A0A649VGX6_9CAUD</name>
<evidence type="ECO:0000313" key="2">
    <source>
        <dbReference type="Proteomes" id="UP000426647"/>
    </source>
</evidence>
<evidence type="ECO:0000313" key="1">
    <source>
        <dbReference type="EMBL" id="QGJ91587.1"/>
    </source>
</evidence>
<dbReference type="Proteomes" id="UP000426647">
    <property type="component" value="Segment"/>
</dbReference>
<proteinExistence type="predicted"/>
<sequence>MNVDIDTLVEYANSALVRPSDASFWDERCYTTHVPVIGWADRGDDILEESNYHAAKSLIEGAAEDPEHVFEGSAGHWLVGSLQQVWVQVYETFEEECDCEPTWQHEDGCEEDEDSLYCERWCLVECDGEQCLPEGEVFTAAFIEAVEIQEALKDYPILDESDYSEREWERFESNCTEALGEAQREYADDTLEEENAIENAIFEESALSDLFGYEANAEVSWERVAEIYREYRDAYFLEKAYEVYRWNYLGYNPNQLTLDIPA</sequence>
<gene>
    <name evidence="1" type="primary">70</name>
    <name evidence="1" type="ORF">SEA_PHETTUCCINE_70</name>
</gene>
<organism evidence="1 2">
    <name type="scientific">Streptomyces phage Phettuccine</name>
    <dbReference type="NCBI Taxonomy" id="2656621"/>
    <lineage>
        <taxon>Viruses</taxon>
        <taxon>Duplodnaviria</taxon>
        <taxon>Heunggongvirae</taxon>
        <taxon>Uroviricota</taxon>
        <taxon>Caudoviricetes</taxon>
        <taxon>Arquatrovirinae</taxon>
        <taxon>Likavirus</taxon>
        <taxon>Likavirus aaronocolus</taxon>
    </lineage>
</organism>